<feature type="domain" description="Ribosome maturation factor RimM PRC barrel" evidence="7">
    <location>
        <begin position="102"/>
        <end position="168"/>
    </location>
</feature>
<evidence type="ECO:0000256" key="5">
    <source>
        <dbReference type="HAMAP-Rule" id="MF_00014"/>
    </source>
</evidence>
<dbReference type="OrthoDB" id="9810331at2"/>
<evidence type="ECO:0000259" key="6">
    <source>
        <dbReference type="Pfam" id="PF01782"/>
    </source>
</evidence>
<evidence type="ECO:0000256" key="1">
    <source>
        <dbReference type="ARBA" id="ARBA00022490"/>
    </source>
</evidence>
<reference evidence="9 10" key="1">
    <citation type="submission" date="2018-12" db="EMBL/GenBank/DDBJ databases">
        <title>The Draft Genome Sequence of the Soil Bacterium Pedobacter tournemirensis R1.</title>
        <authorList>
            <person name="He J."/>
        </authorList>
    </citation>
    <scope>NUCLEOTIDE SEQUENCE [LARGE SCALE GENOMIC DNA]</scope>
    <source>
        <strain evidence="9 10">R1</strain>
    </source>
</reference>
<comment type="similarity">
    <text evidence="5">Belongs to the RimM family.</text>
</comment>
<feature type="domain" description="RimM N-terminal" evidence="6">
    <location>
        <begin position="9"/>
        <end position="89"/>
    </location>
</feature>
<evidence type="ECO:0000313" key="9">
    <source>
        <dbReference type="EMBL" id="RXF69024.1"/>
    </source>
</evidence>
<evidence type="ECO:0000313" key="11">
    <source>
        <dbReference type="Proteomes" id="UP000322918"/>
    </source>
</evidence>
<dbReference type="InterPro" id="IPR011961">
    <property type="entry name" value="RimM"/>
</dbReference>
<dbReference type="GO" id="GO:0042274">
    <property type="term" value="P:ribosomal small subunit biogenesis"/>
    <property type="evidence" value="ECO:0007669"/>
    <property type="project" value="UniProtKB-UniRule"/>
</dbReference>
<comment type="domain">
    <text evidence="5">The PRC barrel domain binds ribosomal protein uS19.</text>
</comment>
<comment type="caution">
    <text evidence="9">The sequence shown here is derived from an EMBL/GenBank/DDBJ whole genome shotgun (WGS) entry which is preliminary data.</text>
</comment>
<keyword evidence="4 5" id="KW-0143">Chaperone</keyword>
<dbReference type="Pfam" id="PF24986">
    <property type="entry name" value="PRC_RimM"/>
    <property type="match status" value="1"/>
</dbReference>
<dbReference type="InterPro" id="IPR056792">
    <property type="entry name" value="PRC_RimM"/>
</dbReference>
<dbReference type="Proteomes" id="UP000290848">
    <property type="component" value="Unassembled WGS sequence"/>
</dbReference>
<dbReference type="HAMAP" id="MF_00014">
    <property type="entry name" value="Ribosome_mat_RimM"/>
    <property type="match status" value="1"/>
</dbReference>
<comment type="subunit">
    <text evidence="5">Binds ribosomal protein uS19.</text>
</comment>
<protein>
    <recommendedName>
        <fullName evidence="5">Ribosome maturation factor RimM</fullName>
    </recommendedName>
</protein>
<evidence type="ECO:0000313" key="10">
    <source>
        <dbReference type="Proteomes" id="UP000290848"/>
    </source>
</evidence>
<evidence type="ECO:0000259" key="7">
    <source>
        <dbReference type="Pfam" id="PF24986"/>
    </source>
</evidence>
<dbReference type="RefSeq" id="WP_128769833.1">
    <property type="nucleotide sequence ID" value="NZ_RXOC01000008.1"/>
</dbReference>
<organism evidence="9 10">
    <name type="scientific">Arcticibacter tournemirensis</name>
    <dbReference type="NCBI Taxonomy" id="699437"/>
    <lineage>
        <taxon>Bacteria</taxon>
        <taxon>Pseudomonadati</taxon>
        <taxon>Bacteroidota</taxon>
        <taxon>Sphingobacteriia</taxon>
        <taxon>Sphingobacteriales</taxon>
        <taxon>Sphingobacteriaceae</taxon>
        <taxon>Arcticibacter</taxon>
    </lineage>
</organism>
<keyword evidence="2 5" id="KW-0690">Ribosome biogenesis</keyword>
<keyword evidence="11" id="KW-1185">Reference proteome</keyword>
<accession>A0A4Q0M7K7</accession>
<dbReference type="SUPFAM" id="SSF50346">
    <property type="entry name" value="PRC-barrel domain"/>
    <property type="match status" value="1"/>
</dbReference>
<dbReference type="Gene3D" id="2.30.30.240">
    <property type="entry name" value="PRC-barrel domain"/>
    <property type="match status" value="1"/>
</dbReference>
<dbReference type="EMBL" id="RXOC01000008">
    <property type="protein sequence ID" value="RXF69024.1"/>
    <property type="molecule type" value="Genomic_DNA"/>
</dbReference>
<dbReference type="InterPro" id="IPR011033">
    <property type="entry name" value="PRC_barrel-like_sf"/>
</dbReference>
<dbReference type="Pfam" id="PF01782">
    <property type="entry name" value="RimM"/>
    <property type="match status" value="1"/>
</dbReference>
<comment type="function">
    <text evidence="5">An accessory protein needed during the final step in the assembly of 30S ribosomal subunit, possibly for assembly of the head region. Essential for efficient processing of 16S rRNA. May be needed both before and after RbfA during the maturation of 16S rRNA. It has affinity for free ribosomal 30S subunits but not for 70S ribosomes.</text>
</comment>
<dbReference type="Proteomes" id="UP000322918">
    <property type="component" value="Unassembled WGS sequence"/>
</dbReference>
<dbReference type="EMBL" id="VWNE01000036">
    <property type="protein sequence ID" value="KAA8477576.1"/>
    <property type="molecule type" value="Genomic_DNA"/>
</dbReference>
<comment type="subcellular location">
    <subcellularLocation>
        <location evidence="5">Cytoplasm</location>
    </subcellularLocation>
</comment>
<dbReference type="AlphaFoldDB" id="A0A4Q0M7K7"/>
<dbReference type="PANTHER" id="PTHR33692:SF1">
    <property type="entry name" value="RIBOSOME MATURATION FACTOR RIMM"/>
    <property type="match status" value="1"/>
</dbReference>
<dbReference type="Gene3D" id="2.40.30.60">
    <property type="entry name" value="RimM"/>
    <property type="match status" value="1"/>
</dbReference>
<dbReference type="InterPro" id="IPR009000">
    <property type="entry name" value="Transl_B-barrel_sf"/>
</dbReference>
<name>A0A4Q0M7K7_9SPHI</name>
<evidence type="ECO:0000313" key="8">
    <source>
        <dbReference type="EMBL" id="KAA8477576.1"/>
    </source>
</evidence>
<dbReference type="GO" id="GO:0043022">
    <property type="term" value="F:ribosome binding"/>
    <property type="evidence" value="ECO:0007669"/>
    <property type="project" value="InterPro"/>
</dbReference>
<sequence length="176" mass="20474">MGIEDSFYIGYITKTKGLKGEVQVYFEFKDFEDLEFDSVLLEISGKLIPFFISSYKLQSNSTGYFFFEDVDSIEKAEKLVRKKIYLPNSKKPERADDEFFYTDLVGFIVHDEKLGELGEITDVHEYPQQFIAVVPYKFREIMFPLNEDIILAIDEEEGVLEVRLPEGLVDIYTSDL</sequence>
<dbReference type="GO" id="GO:0005840">
    <property type="term" value="C:ribosome"/>
    <property type="evidence" value="ECO:0007669"/>
    <property type="project" value="InterPro"/>
</dbReference>
<proteinExistence type="inferred from homology"/>
<dbReference type="InterPro" id="IPR002676">
    <property type="entry name" value="RimM_N"/>
</dbReference>
<reference evidence="8 11" key="2">
    <citation type="submission" date="2019-09" db="EMBL/GenBank/DDBJ databases">
        <title>Pararcticibacter amylolyticus gen. nov., sp. nov., isolated from a rottenly hemp rope, and reclassification of Pedobacter tournemirensis as Pararcticibacter tournemirensis comb. nov.</title>
        <authorList>
            <person name="Cai Y."/>
        </authorList>
    </citation>
    <scope>NUCLEOTIDE SEQUENCE [LARGE SCALE GENOMIC DNA]</scope>
    <source>
        <strain evidence="8 11">TF5-37.2-LB10</strain>
    </source>
</reference>
<evidence type="ECO:0000256" key="2">
    <source>
        <dbReference type="ARBA" id="ARBA00022517"/>
    </source>
</evidence>
<keyword evidence="1 5" id="KW-0963">Cytoplasm</keyword>
<dbReference type="InterPro" id="IPR036976">
    <property type="entry name" value="RimM_N_sf"/>
</dbReference>
<evidence type="ECO:0000256" key="3">
    <source>
        <dbReference type="ARBA" id="ARBA00022552"/>
    </source>
</evidence>
<dbReference type="NCBIfam" id="TIGR02273">
    <property type="entry name" value="16S_RimM"/>
    <property type="match status" value="1"/>
</dbReference>
<dbReference type="GO" id="GO:0005737">
    <property type="term" value="C:cytoplasm"/>
    <property type="evidence" value="ECO:0007669"/>
    <property type="project" value="UniProtKB-SubCell"/>
</dbReference>
<dbReference type="PANTHER" id="PTHR33692">
    <property type="entry name" value="RIBOSOME MATURATION FACTOR RIMM"/>
    <property type="match status" value="1"/>
</dbReference>
<gene>
    <name evidence="5 9" type="primary">rimM</name>
    <name evidence="9" type="ORF">EKH83_12775</name>
    <name evidence="8" type="ORF">F1649_18665</name>
</gene>
<evidence type="ECO:0000256" key="4">
    <source>
        <dbReference type="ARBA" id="ARBA00023186"/>
    </source>
</evidence>
<dbReference type="SUPFAM" id="SSF50447">
    <property type="entry name" value="Translation proteins"/>
    <property type="match status" value="1"/>
</dbReference>
<keyword evidence="3 5" id="KW-0698">rRNA processing</keyword>
<dbReference type="GO" id="GO:0006364">
    <property type="term" value="P:rRNA processing"/>
    <property type="evidence" value="ECO:0007669"/>
    <property type="project" value="UniProtKB-UniRule"/>
</dbReference>